<keyword evidence="2 8" id="KW-0813">Transport</keyword>
<evidence type="ECO:0000259" key="11">
    <source>
        <dbReference type="Pfam" id="PF00593"/>
    </source>
</evidence>
<evidence type="ECO:0000313" key="14">
    <source>
        <dbReference type="Proteomes" id="UP001339167"/>
    </source>
</evidence>
<dbReference type="InterPro" id="IPR036942">
    <property type="entry name" value="Beta-barrel_TonB_sf"/>
</dbReference>
<protein>
    <submittedName>
        <fullName evidence="13">TonB-dependent receptor</fullName>
    </submittedName>
</protein>
<dbReference type="PROSITE" id="PS52016">
    <property type="entry name" value="TONB_DEPENDENT_REC_3"/>
    <property type="match status" value="1"/>
</dbReference>
<keyword evidence="5 9" id="KW-0798">TonB box</keyword>
<feature type="domain" description="TonB-dependent receptor plug" evidence="12">
    <location>
        <begin position="59"/>
        <end position="171"/>
    </location>
</feature>
<evidence type="ECO:0000256" key="2">
    <source>
        <dbReference type="ARBA" id="ARBA00022448"/>
    </source>
</evidence>
<dbReference type="EMBL" id="JAUGZK010000012">
    <property type="protein sequence ID" value="MEE2025426.1"/>
    <property type="molecule type" value="Genomic_DNA"/>
</dbReference>
<dbReference type="InterPro" id="IPR039426">
    <property type="entry name" value="TonB-dep_rcpt-like"/>
</dbReference>
<evidence type="ECO:0000256" key="4">
    <source>
        <dbReference type="ARBA" id="ARBA00022692"/>
    </source>
</evidence>
<evidence type="ECO:0000256" key="1">
    <source>
        <dbReference type="ARBA" id="ARBA00004571"/>
    </source>
</evidence>
<feature type="signal peptide" evidence="10">
    <location>
        <begin position="1"/>
        <end position="30"/>
    </location>
</feature>
<name>A0ABU7JIA6_9GAMM</name>
<sequence>MTRKKQLTWAIQVAMAGGLLGLGTASPIYAADSDTIEQTVERIEVTGSRIKRTDLEGVAPVTVISAAEIEASGFTSVEELLQASVFNSGRTIEGNESSWTQGANTINMRGMGANRTLVLVNGKRVPQYPTATGGSSNFVDTSTFPTSAIERIEILSGGASAIYGSDAIGGVVNIILKSTFERTQLDLRHENPQLGGRDKSRATLTHGMNSRLGQTMFVLEYRDDEMLRRGQRDFTQVGGPDGTDTFSSTSAYLRDYSRVFHNQGQSGSATTYIMANEQQCQELFGSYGIWNDDESRYKCRYDSDRDASLHTGKREWNLVMNHQGELNSDWSYNIMLQGSDRETTRGNGQKSVSPTFYMDQNNPGVYSYDASDFEQSREFRVYRRLDDYGQRRDYTGLQKSLNSSIGLQGRVGDYDLELSWAYGKSTFERIGRNQMRADRLLEVISFDPADSANPDKWYPLDKMTPAQVEHLYAETLTDAGSGMNQLSAVLTGDLFELPAGTVQFAWSAEWAREWYFDHKDEHTLNDNLLGQGGTQGRGDRKRYATAGELALPLLDQPGGWGQLEASLALRYDRYDDQSDVGGALTPQAGLVYRPTENTLFRLNGGKSFRAPDLHRLYAGPSRSFTSTNQHIDPNHPADVTDQFESITAGNVDLEEEKGKFFNLGVVAQLTDDLSMSLDYWRISLTGAVYRESVQRVLENPAYDMTGQASNCRELESLGYIMQQQQGNDYLDILCVRRGEINSSYEASQGIDFEVEYRMDLGDYGRLRWKADLSHTLKKEYQSFAEAERIDETKDDYLPAWKAGASVRYSLNDLNLNLSWHYLGSAEGWHTWTLRDEDNNAYTERVWSKLAPYTRVNLNGSYQFNRNLRLTLGINNLTNTMPPQYVEGHPSRNSQPYFRTNSGYNVVGRTFYGAVRYQF</sequence>
<dbReference type="InterPro" id="IPR000531">
    <property type="entry name" value="Beta-barrel_TonB"/>
</dbReference>
<keyword evidence="3 8" id="KW-1134">Transmembrane beta strand</keyword>
<keyword evidence="10" id="KW-0732">Signal</keyword>
<evidence type="ECO:0000256" key="10">
    <source>
        <dbReference type="SAM" id="SignalP"/>
    </source>
</evidence>
<dbReference type="RefSeq" id="WP_330088741.1">
    <property type="nucleotide sequence ID" value="NZ_JAUGZK010000012.1"/>
</dbReference>
<evidence type="ECO:0000256" key="8">
    <source>
        <dbReference type="PROSITE-ProRule" id="PRU01360"/>
    </source>
</evidence>
<dbReference type="Proteomes" id="UP001339167">
    <property type="component" value="Unassembled WGS sequence"/>
</dbReference>
<keyword evidence="13" id="KW-0675">Receptor</keyword>
<keyword evidence="7 8" id="KW-0998">Cell outer membrane</keyword>
<organism evidence="13 14">
    <name type="scientific">Alkalimonas mucilaginosa</name>
    <dbReference type="NCBI Taxonomy" id="3057676"/>
    <lineage>
        <taxon>Bacteria</taxon>
        <taxon>Pseudomonadati</taxon>
        <taxon>Pseudomonadota</taxon>
        <taxon>Gammaproteobacteria</taxon>
        <taxon>Alkalimonas</taxon>
    </lineage>
</organism>
<comment type="subcellular location">
    <subcellularLocation>
        <location evidence="1 8">Cell outer membrane</location>
        <topology evidence="1 8">Multi-pass membrane protein</topology>
    </subcellularLocation>
</comment>
<evidence type="ECO:0000256" key="5">
    <source>
        <dbReference type="ARBA" id="ARBA00023077"/>
    </source>
</evidence>
<dbReference type="PANTHER" id="PTHR47234:SF1">
    <property type="entry name" value="TONB-DEPENDENT RECEPTOR"/>
    <property type="match status" value="1"/>
</dbReference>
<proteinExistence type="inferred from homology"/>
<dbReference type="Gene3D" id="2.40.170.20">
    <property type="entry name" value="TonB-dependent receptor, beta-barrel domain"/>
    <property type="match status" value="1"/>
</dbReference>
<dbReference type="Pfam" id="PF00593">
    <property type="entry name" value="TonB_dep_Rec_b-barrel"/>
    <property type="match status" value="1"/>
</dbReference>
<evidence type="ECO:0000313" key="13">
    <source>
        <dbReference type="EMBL" id="MEE2025426.1"/>
    </source>
</evidence>
<dbReference type="InterPro" id="IPR037066">
    <property type="entry name" value="Plug_dom_sf"/>
</dbReference>
<dbReference type="Pfam" id="PF07715">
    <property type="entry name" value="Plug"/>
    <property type="match status" value="1"/>
</dbReference>
<comment type="similarity">
    <text evidence="8 9">Belongs to the TonB-dependent receptor family.</text>
</comment>
<keyword evidence="6 8" id="KW-0472">Membrane</keyword>
<dbReference type="SUPFAM" id="SSF56935">
    <property type="entry name" value="Porins"/>
    <property type="match status" value="1"/>
</dbReference>
<dbReference type="Gene3D" id="2.170.130.10">
    <property type="entry name" value="TonB-dependent receptor, plug domain"/>
    <property type="match status" value="1"/>
</dbReference>
<reference evidence="13 14" key="1">
    <citation type="submission" date="2023-06" db="EMBL/GenBank/DDBJ databases">
        <title>Alkalimonas sp., MEB004 an alkaliphilic bacterium isolated from Lonar Lake, India.</title>
        <authorList>
            <person name="Joshi A."/>
            <person name="Thite S."/>
        </authorList>
    </citation>
    <scope>NUCLEOTIDE SEQUENCE [LARGE SCALE GENOMIC DNA]</scope>
    <source>
        <strain evidence="13 14">MEB004</strain>
    </source>
</reference>
<evidence type="ECO:0000256" key="9">
    <source>
        <dbReference type="RuleBase" id="RU003357"/>
    </source>
</evidence>
<evidence type="ECO:0000256" key="3">
    <source>
        <dbReference type="ARBA" id="ARBA00022452"/>
    </source>
</evidence>
<dbReference type="PANTHER" id="PTHR47234">
    <property type="match status" value="1"/>
</dbReference>
<evidence type="ECO:0000259" key="12">
    <source>
        <dbReference type="Pfam" id="PF07715"/>
    </source>
</evidence>
<accession>A0ABU7JIA6</accession>
<feature type="chain" id="PRO_5045215200" evidence="10">
    <location>
        <begin position="31"/>
        <end position="918"/>
    </location>
</feature>
<evidence type="ECO:0000256" key="6">
    <source>
        <dbReference type="ARBA" id="ARBA00023136"/>
    </source>
</evidence>
<keyword evidence="14" id="KW-1185">Reference proteome</keyword>
<gene>
    <name evidence="13" type="ORF">QWF21_14410</name>
</gene>
<dbReference type="CDD" id="cd01347">
    <property type="entry name" value="ligand_gated_channel"/>
    <property type="match status" value="1"/>
</dbReference>
<evidence type="ECO:0000256" key="7">
    <source>
        <dbReference type="ARBA" id="ARBA00023237"/>
    </source>
</evidence>
<dbReference type="InterPro" id="IPR012910">
    <property type="entry name" value="Plug_dom"/>
</dbReference>
<feature type="domain" description="TonB-dependent receptor-like beta-barrel" evidence="11">
    <location>
        <begin position="356"/>
        <end position="876"/>
    </location>
</feature>
<comment type="caution">
    <text evidence="13">The sequence shown here is derived from an EMBL/GenBank/DDBJ whole genome shotgun (WGS) entry which is preliminary data.</text>
</comment>
<keyword evidence="4 8" id="KW-0812">Transmembrane</keyword>